<dbReference type="Ensembl" id="ENSCPGT00000004331.1">
    <property type="protein sequence ID" value="ENSCPGP00000003925.1"/>
    <property type="gene ID" value="ENSCPGG00000002913.1"/>
</dbReference>
<evidence type="ECO:0000313" key="5">
    <source>
        <dbReference type="Proteomes" id="UP000694419"/>
    </source>
</evidence>
<keyword evidence="2" id="KW-0143">Chaperone</keyword>
<dbReference type="PANTHER" id="PTHR12800:SF3">
    <property type="entry name" value="HSP90 CO-CHAPERONE CDC37"/>
    <property type="match status" value="1"/>
</dbReference>
<dbReference type="GO" id="GO:0051082">
    <property type="term" value="F:unfolded protein binding"/>
    <property type="evidence" value="ECO:0007669"/>
    <property type="project" value="UniProtKB-UniRule"/>
</dbReference>
<accession>A0A8C3J8S0</accession>
<dbReference type="SMART" id="SM01071">
    <property type="entry name" value="CDC37_N"/>
    <property type="match status" value="1"/>
</dbReference>
<dbReference type="AlphaFoldDB" id="A0A8C3J8S0"/>
<name>A0A8C3J8S0_9CHAR</name>
<evidence type="ECO:0000256" key="2">
    <source>
        <dbReference type="RuleBase" id="RU369110"/>
    </source>
</evidence>
<proteinExistence type="inferred from homology"/>
<dbReference type="InterPro" id="IPR013855">
    <property type="entry name" value="Cdc37_N_dom"/>
</dbReference>
<comment type="similarity">
    <text evidence="2">Belongs to the CDC37 family.</text>
</comment>
<dbReference type="GO" id="GO:0050821">
    <property type="term" value="P:protein stabilization"/>
    <property type="evidence" value="ECO:0007669"/>
    <property type="project" value="UniProtKB-UniRule"/>
</dbReference>
<comment type="function">
    <text evidence="2">Co-chaperone that binds to numerous kinases and promotes their interaction with the Hsp90 complex, resulting in stabilization and promotion of their activity.</text>
</comment>
<dbReference type="GO" id="GO:0005737">
    <property type="term" value="C:cytoplasm"/>
    <property type="evidence" value="ECO:0007669"/>
    <property type="project" value="UniProtKB-SubCell"/>
</dbReference>
<dbReference type="Proteomes" id="UP000694419">
    <property type="component" value="Unplaced"/>
</dbReference>
<sequence length="52" mass="6121">MVDYSVWDHIEVSDDEDETHPNIDTASLFRWRHQVRELLRLPGAGLMRGERA</sequence>
<reference evidence="4" key="1">
    <citation type="submission" date="2025-08" db="UniProtKB">
        <authorList>
            <consortium name="Ensembl"/>
        </authorList>
    </citation>
    <scope>IDENTIFICATION</scope>
</reference>
<evidence type="ECO:0000313" key="4">
    <source>
        <dbReference type="Ensembl" id="ENSCPGP00000003925.1"/>
    </source>
</evidence>
<feature type="domain" description="Cdc37 N-terminal" evidence="3">
    <location>
        <begin position="1"/>
        <end position="52"/>
    </location>
</feature>
<reference evidence="4" key="2">
    <citation type="submission" date="2025-09" db="UniProtKB">
        <authorList>
            <consortium name="Ensembl"/>
        </authorList>
    </citation>
    <scope>IDENTIFICATION</scope>
</reference>
<dbReference type="Pfam" id="PF03234">
    <property type="entry name" value="CDC37_N"/>
    <property type="match status" value="1"/>
</dbReference>
<organism evidence="4 5">
    <name type="scientific">Calidris pygmaea</name>
    <name type="common">Spoon-billed sandpiper</name>
    <dbReference type="NCBI Taxonomy" id="425635"/>
    <lineage>
        <taxon>Eukaryota</taxon>
        <taxon>Metazoa</taxon>
        <taxon>Chordata</taxon>
        <taxon>Craniata</taxon>
        <taxon>Vertebrata</taxon>
        <taxon>Euteleostomi</taxon>
        <taxon>Archelosauria</taxon>
        <taxon>Archosauria</taxon>
        <taxon>Dinosauria</taxon>
        <taxon>Saurischia</taxon>
        <taxon>Theropoda</taxon>
        <taxon>Coelurosauria</taxon>
        <taxon>Aves</taxon>
        <taxon>Neognathae</taxon>
        <taxon>Neoaves</taxon>
        <taxon>Charadriiformes</taxon>
        <taxon>Scolopacidae</taxon>
        <taxon>Calidris</taxon>
    </lineage>
</organism>
<protein>
    <recommendedName>
        <fullName evidence="1 2">Hsp90 co-chaperone Cdc37</fullName>
    </recommendedName>
    <alternativeName>
        <fullName evidence="2">Hsp90 chaperone protein kinase-targeting subunit</fullName>
    </alternativeName>
</protein>
<keyword evidence="2" id="KW-0963">Cytoplasm</keyword>
<keyword evidence="5" id="KW-1185">Reference proteome</keyword>
<dbReference type="InterPro" id="IPR004918">
    <property type="entry name" value="Cdc37"/>
</dbReference>
<dbReference type="GO" id="GO:0019901">
    <property type="term" value="F:protein kinase binding"/>
    <property type="evidence" value="ECO:0007669"/>
    <property type="project" value="UniProtKB-UniRule"/>
</dbReference>
<comment type="subunit">
    <text evidence="2">Forms a complex with Hsp90.</text>
</comment>
<comment type="subcellular location">
    <subcellularLocation>
        <location evidence="2">Cytoplasm</location>
    </subcellularLocation>
</comment>
<evidence type="ECO:0000259" key="3">
    <source>
        <dbReference type="SMART" id="SM01071"/>
    </source>
</evidence>
<evidence type="ECO:0000256" key="1">
    <source>
        <dbReference type="ARBA" id="ARBA00020496"/>
    </source>
</evidence>
<dbReference type="GO" id="GO:0051087">
    <property type="term" value="F:protein-folding chaperone binding"/>
    <property type="evidence" value="ECO:0007669"/>
    <property type="project" value="UniProtKB-UniRule"/>
</dbReference>
<dbReference type="GO" id="GO:0006457">
    <property type="term" value="P:protein folding"/>
    <property type="evidence" value="ECO:0007669"/>
    <property type="project" value="UniProtKB-UniRule"/>
</dbReference>
<dbReference type="GO" id="GO:0031072">
    <property type="term" value="F:heat shock protein binding"/>
    <property type="evidence" value="ECO:0007669"/>
    <property type="project" value="UniProtKB-UniRule"/>
</dbReference>
<dbReference type="PANTHER" id="PTHR12800">
    <property type="entry name" value="CDC37-RELATED"/>
    <property type="match status" value="1"/>
</dbReference>